<gene>
    <name evidence="1" type="primary">bls2a</name>
</gene>
<reference evidence="1" key="1">
    <citation type="journal article" date="2020" name="Development">
        <title>Planarian cell number depends on blitzschnell, a novel gene family that balances cell proliferation and cell death.</title>
        <authorList>
            <person name="Pascual-Carreras E."/>
            <person name="Marin-Barba M."/>
            <person name="Herrera-Ubeda C."/>
            <person name="Font-Martin D."/>
            <person name="Eckelt K."/>
            <person name="de Sousa N."/>
            <person name="Garcia-Fernandez J."/>
            <person name="Salo E."/>
            <person name="Adell T."/>
        </authorList>
    </citation>
    <scope>NUCLEOTIDE SEQUENCE</scope>
</reference>
<dbReference type="AlphaFoldDB" id="A0A6F9F225"/>
<organism evidence="1">
    <name type="scientific">Schmidtea mediterranea</name>
    <name type="common">Freshwater planarian flatworm</name>
    <dbReference type="NCBI Taxonomy" id="79327"/>
    <lineage>
        <taxon>Eukaryota</taxon>
        <taxon>Metazoa</taxon>
        <taxon>Spiralia</taxon>
        <taxon>Lophotrochozoa</taxon>
        <taxon>Platyhelminthes</taxon>
        <taxon>Rhabditophora</taxon>
        <taxon>Seriata</taxon>
        <taxon>Tricladida</taxon>
        <taxon>Continenticola</taxon>
        <taxon>Geoplanoidea</taxon>
        <taxon>Dugesiidae</taxon>
        <taxon>Schmidtea</taxon>
    </lineage>
</organism>
<dbReference type="EMBL" id="BK010975">
    <property type="protein sequence ID" value="DAC81795.1"/>
    <property type="molecule type" value="Genomic_DNA"/>
</dbReference>
<evidence type="ECO:0000313" key="1">
    <source>
        <dbReference type="EMBL" id="DAC81795.1"/>
    </source>
</evidence>
<protein>
    <submittedName>
        <fullName evidence="1">BLS2A</fullName>
    </submittedName>
</protein>
<proteinExistence type="predicted"/>
<accession>A0A6F9F225</accession>
<sequence length="149" mass="16884">MNLKLSLLILSCFACMYVNGILGLRLLTGLKLNVDGLIKADLGLRLGLYLGAGNYRSVLEIPAINNFLLGLRARVAGPIYAEVKAHLEEIGQISSGMYGLGIDRETVDNLVHHIRQLERRRYELEALRRKYFRSQILIDYLVKLLKIKM</sequence>
<name>A0A6F9F225_SCHMD</name>